<proteinExistence type="predicted"/>
<dbReference type="Proteomes" id="UP000280066">
    <property type="component" value="Unassembled WGS sequence"/>
</dbReference>
<gene>
    <name evidence="2" type="ORF">EI290_08410</name>
</gene>
<reference evidence="2 3" key="1">
    <citation type="submission" date="2018-12" db="EMBL/GenBank/DDBJ databases">
        <authorList>
            <person name="Feng G."/>
            <person name="Zhu H."/>
        </authorList>
    </citation>
    <scope>NUCLEOTIDE SEQUENCE [LARGE SCALE GENOMIC DNA]</scope>
    <source>
        <strain evidence="2 3">9PBR-2</strain>
    </source>
</reference>
<dbReference type="AlphaFoldDB" id="A0A3R9M7V7"/>
<comment type="caution">
    <text evidence="2">The sequence shown here is derived from an EMBL/GenBank/DDBJ whole genome shotgun (WGS) entry which is preliminary data.</text>
</comment>
<dbReference type="OrthoDB" id="5511471at2"/>
<evidence type="ECO:0000256" key="1">
    <source>
        <dbReference type="SAM" id="SignalP"/>
    </source>
</evidence>
<dbReference type="InterPro" id="IPR032315">
    <property type="entry name" value="DUF4846"/>
</dbReference>
<keyword evidence="3" id="KW-1185">Reference proteome</keyword>
<evidence type="ECO:0000313" key="3">
    <source>
        <dbReference type="Proteomes" id="UP000280066"/>
    </source>
</evidence>
<dbReference type="RefSeq" id="WP_125428644.1">
    <property type="nucleotide sequence ID" value="NZ_RWIS01000004.1"/>
</dbReference>
<accession>A0A3R9M7V7</accession>
<dbReference type="Pfam" id="PF16138">
    <property type="entry name" value="DUF4846"/>
    <property type="match status" value="1"/>
</dbReference>
<evidence type="ECO:0008006" key="4">
    <source>
        <dbReference type="Google" id="ProtNLM"/>
    </source>
</evidence>
<organism evidence="2 3">
    <name type="scientific">Hymenobacter metallilatus</name>
    <dbReference type="NCBI Taxonomy" id="2493666"/>
    <lineage>
        <taxon>Bacteria</taxon>
        <taxon>Pseudomonadati</taxon>
        <taxon>Bacteroidota</taxon>
        <taxon>Cytophagia</taxon>
        <taxon>Cytophagales</taxon>
        <taxon>Hymenobacteraceae</taxon>
        <taxon>Hymenobacter</taxon>
    </lineage>
</organism>
<name>A0A3R9M7V7_9BACT</name>
<evidence type="ECO:0000313" key="2">
    <source>
        <dbReference type="EMBL" id="RSK34636.1"/>
    </source>
</evidence>
<keyword evidence="1" id="KW-0732">Signal</keyword>
<sequence>MQHFILPLVILLGCTAAPAETAIVASSYSPEAPPQATEYAWRLTNRYNPRQTVGARFAPPAGYQRVAVQPRSFGNWLRNLPLLPPGTPVKLYNGQLKDRQDVHAAVLDIDVGPRDLQQCADAVIRLRAEYQFNQDPNQVHFHLTSGDDVRFQNWYSGRGFRVVGNAVEAAPRPVEAPTHATFRRYLDQIFTYAGTLSLSKELEPRPLAQAQPGDVLIRGGSPGHAVLVLDVAVQPATGRRVALLAQSYMPAQQIHVLKNGWNTSGLGAWFLLDPGAAQVSTPEWTFRREELKRF</sequence>
<protein>
    <recommendedName>
        <fullName evidence="4">DUF4846 domain-containing protein</fullName>
    </recommendedName>
</protein>
<feature type="chain" id="PRO_5018678538" description="DUF4846 domain-containing protein" evidence="1">
    <location>
        <begin position="20"/>
        <end position="294"/>
    </location>
</feature>
<feature type="signal peptide" evidence="1">
    <location>
        <begin position="1"/>
        <end position="19"/>
    </location>
</feature>
<dbReference type="EMBL" id="RWIS01000004">
    <property type="protein sequence ID" value="RSK34636.1"/>
    <property type="molecule type" value="Genomic_DNA"/>
</dbReference>